<evidence type="ECO:0000313" key="6">
    <source>
        <dbReference type="EMBL" id="KAE9981740.1"/>
    </source>
</evidence>
<evidence type="ECO:0000313" key="5">
    <source>
        <dbReference type="EMBL" id="KAE9979092.1"/>
    </source>
</evidence>
<dbReference type="PANTHER" id="PTHR34814">
    <property type="entry name" value="NITROSOGUANIDINE RESISTANCE PROTEIN SNG1"/>
    <property type="match status" value="1"/>
</dbReference>
<feature type="transmembrane region" description="Helical" evidence="2">
    <location>
        <begin position="400"/>
        <end position="417"/>
    </location>
</feature>
<keyword evidence="8" id="KW-1185">Reference proteome</keyword>
<dbReference type="PANTHER" id="PTHR34814:SF1">
    <property type="entry name" value="NITROSOGUANIDINE RESISTANCE PROTEIN SNG1"/>
    <property type="match status" value="1"/>
</dbReference>
<dbReference type="InterPro" id="IPR022703">
    <property type="entry name" value="DUF3533"/>
</dbReference>
<feature type="region of interest" description="Disordered" evidence="1">
    <location>
        <begin position="1"/>
        <end position="44"/>
    </location>
</feature>
<sequence length="816" mass="92164">MKPSFLRNRRAEESENASGDDQSEEKAQDDGGENGGQEQPPKPVGFWDHRLHAVRMEAMRKWLYTTVVLMIFILAVLSIYWAVFFHLPKNLKSLVVYVVDFDGIAPYNTANAPVVGPLVTELTQKMLQAEVHLGYGTLPPSQFSNDPMQVRRAVYDWDCWAAIIVNPNATAMLYSAIQNGNTSYDPMGAMQLIFQDARDETNWYDFLSPQLNMFMTEATSMIGQRWAQMVLRNASDPTILRNIQAVPQALSPAVGFSQYNLRPFYPYVAIPAVSIGLIYLIIISFFSFSFYLPIHMKYLKPEGHPPLHFYQLVLWRWLATITAYLFLSLAYSFISMAFQINFTHTNPITSHTEVTDIAYGNPIAYGHGTFLVYWMINFFGMIALGLACENVSMIVGQPWTALWLIFWVITNVSTAFYDIDVEPHFYYWGYAWPLHSGVQIHEKHDGLEKPKLETTQDNNTHGRVLSTSEQQDRSMAIAQKLLASFTEAVQDIGFALVPLELRLAIARGQDITKRMTKQSRVEFKDLPLELRSKIYGYILVEKHVIVVNKLPSIKRTVPPKAPERIIIRNGNRAIAIQNGPDLVPAPGSDSALQMPPTKAMIQARKEKDAKKATNILLVSKSISGEALDVLYKTNIFQINLEADMTTSSGWYFTAFSIANRLRIKHLRLTYDFKNLSWICHPIQVLTPLPEAQAQHCKPLFEGLATLKIATAMDHDLRWLVGNLARVYGRGTFQSRLPGPLSFWTTRDAFTRVWPEWLAMNLRLVAGLTASNLMVCVDGGGRVEAQAVVDQCFAGRNRVVTLYSGVGGFDEVCRGME</sequence>
<feature type="transmembrane region" description="Helical" evidence="2">
    <location>
        <begin position="264"/>
        <end position="292"/>
    </location>
</feature>
<dbReference type="Proteomes" id="UP000447873">
    <property type="component" value="Unassembled WGS sequence"/>
</dbReference>
<dbReference type="Proteomes" id="UP000490939">
    <property type="component" value="Unassembled WGS sequence"/>
</dbReference>
<dbReference type="InterPro" id="IPR056632">
    <property type="entry name" value="DUF7730"/>
</dbReference>
<dbReference type="GO" id="GO:0016020">
    <property type="term" value="C:membrane"/>
    <property type="evidence" value="ECO:0007669"/>
    <property type="project" value="TreeGrafter"/>
</dbReference>
<accession>A0A8H3V474</accession>
<gene>
    <name evidence="5" type="ORF">EG327_007154</name>
    <name evidence="6" type="ORF">EG328_011438</name>
</gene>
<dbReference type="AlphaFoldDB" id="A0A8H3V474"/>
<keyword evidence="2" id="KW-0472">Membrane</keyword>
<dbReference type="EMBL" id="WNWS01000085">
    <property type="protein sequence ID" value="KAE9981740.1"/>
    <property type="molecule type" value="Genomic_DNA"/>
</dbReference>
<proteinExistence type="predicted"/>
<evidence type="ECO:0000256" key="1">
    <source>
        <dbReference type="SAM" id="MobiDB-lite"/>
    </source>
</evidence>
<feature type="domain" description="DUF7730" evidence="4">
    <location>
        <begin position="517"/>
        <end position="677"/>
    </location>
</feature>
<evidence type="ECO:0000259" key="3">
    <source>
        <dbReference type="Pfam" id="PF12051"/>
    </source>
</evidence>
<dbReference type="InterPro" id="IPR053001">
    <property type="entry name" value="MNNG_permease-like"/>
</dbReference>
<organism evidence="6 7">
    <name type="scientific">Venturia inaequalis</name>
    <name type="common">Apple scab fungus</name>
    <dbReference type="NCBI Taxonomy" id="5025"/>
    <lineage>
        <taxon>Eukaryota</taxon>
        <taxon>Fungi</taxon>
        <taxon>Dikarya</taxon>
        <taxon>Ascomycota</taxon>
        <taxon>Pezizomycotina</taxon>
        <taxon>Dothideomycetes</taxon>
        <taxon>Pleosporomycetidae</taxon>
        <taxon>Venturiales</taxon>
        <taxon>Venturiaceae</taxon>
        <taxon>Venturia</taxon>
    </lineage>
</organism>
<name>A0A8H3V474_VENIN</name>
<evidence type="ECO:0000313" key="7">
    <source>
        <dbReference type="Proteomes" id="UP000447873"/>
    </source>
</evidence>
<keyword evidence="2" id="KW-1133">Transmembrane helix</keyword>
<dbReference type="Pfam" id="PF12051">
    <property type="entry name" value="DUF3533"/>
    <property type="match status" value="1"/>
</dbReference>
<protein>
    <recommendedName>
        <fullName evidence="9">DUF3533 domain-containing protein</fullName>
    </recommendedName>
</protein>
<feature type="transmembrane region" description="Helical" evidence="2">
    <location>
        <begin position="370"/>
        <end position="388"/>
    </location>
</feature>
<evidence type="ECO:0008006" key="9">
    <source>
        <dbReference type="Google" id="ProtNLM"/>
    </source>
</evidence>
<feature type="transmembrane region" description="Helical" evidence="2">
    <location>
        <begin position="62"/>
        <end position="83"/>
    </location>
</feature>
<evidence type="ECO:0000259" key="4">
    <source>
        <dbReference type="Pfam" id="PF24864"/>
    </source>
</evidence>
<reference evidence="6 7" key="1">
    <citation type="submission" date="2018-12" db="EMBL/GenBank/DDBJ databases">
        <title>Venturia inaequalis Genome Resource.</title>
        <authorList>
            <person name="Lichtner F.J."/>
        </authorList>
    </citation>
    <scope>NUCLEOTIDE SEQUENCE [LARGE SCALE GENOMIC DNA]</scope>
    <source>
        <strain evidence="6 7">120213</strain>
        <strain evidence="5 8">DMI_063113</strain>
    </source>
</reference>
<feature type="domain" description="DUF3533" evidence="3">
    <location>
        <begin position="66"/>
        <end position="441"/>
    </location>
</feature>
<keyword evidence="2" id="KW-0812">Transmembrane</keyword>
<dbReference type="EMBL" id="WNWR01000423">
    <property type="protein sequence ID" value="KAE9979092.1"/>
    <property type="molecule type" value="Genomic_DNA"/>
</dbReference>
<evidence type="ECO:0000313" key="8">
    <source>
        <dbReference type="Proteomes" id="UP000490939"/>
    </source>
</evidence>
<dbReference type="Pfam" id="PF24864">
    <property type="entry name" value="DUF7730"/>
    <property type="match status" value="1"/>
</dbReference>
<evidence type="ECO:0000256" key="2">
    <source>
        <dbReference type="SAM" id="Phobius"/>
    </source>
</evidence>
<comment type="caution">
    <text evidence="6">The sequence shown here is derived from an EMBL/GenBank/DDBJ whole genome shotgun (WGS) entry which is preliminary data.</text>
</comment>
<feature type="transmembrane region" description="Helical" evidence="2">
    <location>
        <begin position="313"/>
        <end position="334"/>
    </location>
</feature>